<dbReference type="GO" id="GO:0005813">
    <property type="term" value="C:centrosome"/>
    <property type="evidence" value="ECO:0007669"/>
    <property type="project" value="UniProtKB-SubCell"/>
</dbReference>
<dbReference type="Pfam" id="PF07714">
    <property type="entry name" value="PK_Tyr_Ser-Thr"/>
    <property type="match status" value="1"/>
</dbReference>
<dbReference type="PROSITE" id="PS50011">
    <property type="entry name" value="PROTEIN_KINASE_DOM"/>
    <property type="match status" value="1"/>
</dbReference>
<dbReference type="Gene3D" id="3.30.200.20">
    <property type="entry name" value="Phosphorylase Kinase, domain 1"/>
    <property type="match status" value="1"/>
</dbReference>
<dbReference type="InterPro" id="IPR000719">
    <property type="entry name" value="Prot_kinase_dom"/>
</dbReference>
<dbReference type="PANTHER" id="PTHR43289:SF6">
    <property type="entry name" value="SERINE_THREONINE-PROTEIN KINASE NEKL-3"/>
    <property type="match status" value="1"/>
</dbReference>
<organism evidence="14 15">
    <name type="scientific">Dactylosporangium matsuzakiense</name>
    <dbReference type="NCBI Taxonomy" id="53360"/>
    <lineage>
        <taxon>Bacteria</taxon>
        <taxon>Bacillati</taxon>
        <taxon>Actinomycetota</taxon>
        <taxon>Actinomycetes</taxon>
        <taxon>Micromonosporales</taxon>
        <taxon>Micromonosporaceae</taxon>
        <taxon>Dactylosporangium</taxon>
    </lineage>
</organism>
<dbReference type="Proteomes" id="UP001143480">
    <property type="component" value="Unassembled WGS sequence"/>
</dbReference>
<dbReference type="SMART" id="SM00220">
    <property type="entry name" value="S_TKc"/>
    <property type="match status" value="1"/>
</dbReference>
<feature type="domain" description="Protein kinase" evidence="13">
    <location>
        <begin position="7"/>
        <end position="323"/>
    </location>
</feature>
<evidence type="ECO:0000256" key="11">
    <source>
        <dbReference type="SAM" id="MobiDB-lite"/>
    </source>
</evidence>
<dbReference type="RefSeq" id="WP_261959779.1">
    <property type="nucleotide sequence ID" value="NZ_BAAAXA010000001.1"/>
</dbReference>
<evidence type="ECO:0000256" key="8">
    <source>
        <dbReference type="ARBA" id="ARBA00022777"/>
    </source>
</evidence>
<keyword evidence="12" id="KW-1133">Transmembrane helix</keyword>
<comment type="caution">
    <text evidence="14">The sequence shown here is derived from an EMBL/GenBank/DDBJ whole genome shotgun (WGS) entry which is preliminary data.</text>
</comment>
<sequence>MELQRRYRMDRIIGSGDTAEVWRGHDMLLQRPVAVRLLRGDRAERAEQFLAAGRAAAHLSHPNTAAVYDVDVNDLPGRGPTPFVVMELAAGPSLATRIGEGPLPWPAVLRIGAEVAAALSDAHDQWICHRRLTPEKVMLTDVGVKILGFTGDFAGDFDAPARDVHALGLVLDACITVGEERRLPRELRAIVDSCVRAVPGGPPASSEVAVCLARLADATVVLPDWSLERHTALAPSARRRVRGRWAIRATVLASAVTALVVGAVAALGQVVPGLPWFGHPPEVAAVPPDDAPCGRAVLEPAACRAVSPAARPAAPPKVPQARLSSDASQSVAASPSIAVTTTPSPSPSLSPSTGASRSPSARPTTSASVRPSPSMHPSRSAPAAAGWSASPSHGAV</sequence>
<keyword evidence="9" id="KW-0067">ATP-binding</keyword>
<reference evidence="14" key="2">
    <citation type="submission" date="2023-01" db="EMBL/GenBank/DDBJ databases">
        <authorList>
            <person name="Sun Q."/>
            <person name="Evtushenko L."/>
        </authorList>
    </citation>
    <scope>NUCLEOTIDE SEQUENCE</scope>
    <source>
        <strain evidence="14">VKM Ac-1321</strain>
    </source>
</reference>
<evidence type="ECO:0000256" key="5">
    <source>
        <dbReference type="ARBA" id="ARBA00022527"/>
    </source>
</evidence>
<evidence type="ECO:0000313" key="15">
    <source>
        <dbReference type="Proteomes" id="UP001143480"/>
    </source>
</evidence>
<protein>
    <recommendedName>
        <fullName evidence="4">non-specific serine/threonine protein kinase</fullName>
        <ecNumber evidence="4">2.7.11.1</ecNumber>
    </recommendedName>
</protein>
<name>A0A9W6KGL7_9ACTN</name>
<proteinExistence type="inferred from homology"/>
<evidence type="ECO:0000256" key="12">
    <source>
        <dbReference type="SAM" id="Phobius"/>
    </source>
</evidence>
<keyword evidence="8" id="KW-0418">Kinase</keyword>
<evidence type="ECO:0000256" key="1">
    <source>
        <dbReference type="ARBA" id="ARBA00004300"/>
    </source>
</evidence>
<evidence type="ECO:0000313" key="14">
    <source>
        <dbReference type="EMBL" id="GLK99885.1"/>
    </source>
</evidence>
<reference evidence="14" key="1">
    <citation type="journal article" date="2014" name="Int. J. Syst. Evol. Microbiol.">
        <title>Complete genome sequence of Corynebacterium casei LMG S-19264T (=DSM 44701T), isolated from a smear-ripened cheese.</title>
        <authorList>
            <consortium name="US DOE Joint Genome Institute (JGI-PGF)"/>
            <person name="Walter F."/>
            <person name="Albersmeier A."/>
            <person name="Kalinowski J."/>
            <person name="Ruckert C."/>
        </authorList>
    </citation>
    <scope>NUCLEOTIDE SEQUENCE</scope>
    <source>
        <strain evidence="14">VKM Ac-1321</strain>
    </source>
</reference>
<evidence type="ECO:0000256" key="6">
    <source>
        <dbReference type="ARBA" id="ARBA00022679"/>
    </source>
</evidence>
<keyword evidence="12" id="KW-0472">Membrane</keyword>
<keyword evidence="15" id="KW-1185">Reference proteome</keyword>
<keyword evidence="6" id="KW-0808">Transferase</keyword>
<keyword evidence="10" id="KW-0963">Cytoplasm</keyword>
<dbReference type="InterPro" id="IPR001245">
    <property type="entry name" value="Ser-Thr/Tyr_kinase_cat_dom"/>
</dbReference>
<comment type="subcellular location">
    <subcellularLocation>
        <location evidence="1">Cytoplasm</location>
        <location evidence="1">Cytoskeleton</location>
        <location evidence="1">Microtubule organizing center</location>
        <location evidence="1">Centrosome</location>
    </subcellularLocation>
    <subcellularLocation>
        <location evidence="2">Cytoplasm</location>
        <location evidence="2">Cytoskeleton</location>
        <location evidence="2">Spindle pole</location>
    </subcellularLocation>
</comment>
<evidence type="ECO:0000259" key="13">
    <source>
        <dbReference type="PROSITE" id="PS50011"/>
    </source>
</evidence>
<dbReference type="EMBL" id="BSFP01000005">
    <property type="protein sequence ID" value="GLK99885.1"/>
    <property type="molecule type" value="Genomic_DNA"/>
</dbReference>
<dbReference type="AlphaFoldDB" id="A0A9W6KGL7"/>
<dbReference type="SUPFAM" id="SSF56112">
    <property type="entry name" value="Protein kinase-like (PK-like)"/>
    <property type="match status" value="1"/>
</dbReference>
<accession>A0A9W6KGL7</accession>
<dbReference type="InterPro" id="IPR011009">
    <property type="entry name" value="Kinase-like_dom_sf"/>
</dbReference>
<evidence type="ECO:0000256" key="9">
    <source>
        <dbReference type="ARBA" id="ARBA00022840"/>
    </source>
</evidence>
<gene>
    <name evidence="14" type="ORF">GCM10017581_016260</name>
</gene>
<evidence type="ECO:0000256" key="10">
    <source>
        <dbReference type="ARBA" id="ARBA00023212"/>
    </source>
</evidence>
<evidence type="ECO:0000256" key="2">
    <source>
        <dbReference type="ARBA" id="ARBA00004647"/>
    </source>
</evidence>
<dbReference type="PANTHER" id="PTHR43289">
    <property type="entry name" value="MITOGEN-ACTIVATED PROTEIN KINASE KINASE KINASE 20-RELATED"/>
    <property type="match status" value="1"/>
</dbReference>
<dbReference type="GO" id="GO:0004674">
    <property type="term" value="F:protein serine/threonine kinase activity"/>
    <property type="evidence" value="ECO:0007669"/>
    <property type="project" value="UniProtKB-KW"/>
</dbReference>
<keyword evidence="12" id="KW-0812">Transmembrane</keyword>
<dbReference type="EC" id="2.7.11.1" evidence="4"/>
<feature type="compositionally biased region" description="Low complexity" evidence="11">
    <location>
        <begin position="377"/>
        <end position="396"/>
    </location>
</feature>
<dbReference type="GO" id="GO:0000922">
    <property type="term" value="C:spindle pole"/>
    <property type="evidence" value="ECO:0007669"/>
    <property type="project" value="UniProtKB-SubCell"/>
</dbReference>
<dbReference type="Gene3D" id="1.10.510.10">
    <property type="entry name" value="Transferase(Phosphotransferase) domain 1"/>
    <property type="match status" value="1"/>
</dbReference>
<feature type="compositionally biased region" description="Low complexity" evidence="11">
    <location>
        <begin position="330"/>
        <end position="363"/>
    </location>
</feature>
<keyword evidence="7" id="KW-0547">Nucleotide-binding</keyword>
<keyword evidence="10" id="KW-0206">Cytoskeleton</keyword>
<dbReference type="GO" id="GO:0005524">
    <property type="term" value="F:ATP binding"/>
    <property type="evidence" value="ECO:0007669"/>
    <property type="project" value="UniProtKB-KW"/>
</dbReference>
<comment type="similarity">
    <text evidence="3">Belongs to the protein kinase superfamily. NEK Ser/Thr protein kinase family. NIMA subfamily.</text>
</comment>
<evidence type="ECO:0000256" key="7">
    <source>
        <dbReference type="ARBA" id="ARBA00022741"/>
    </source>
</evidence>
<feature type="region of interest" description="Disordered" evidence="11">
    <location>
        <begin position="310"/>
        <end position="396"/>
    </location>
</feature>
<evidence type="ECO:0000256" key="4">
    <source>
        <dbReference type="ARBA" id="ARBA00012513"/>
    </source>
</evidence>
<evidence type="ECO:0000256" key="3">
    <source>
        <dbReference type="ARBA" id="ARBA00010886"/>
    </source>
</evidence>
<keyword evidence="5" id="KW-0723">Serine/threonine-protein kinase</keyword>
<feature type="transmembrane region" description="Helical" evidence="12">
    <location>
        <begin position="245"/>
        <end position="267"/>
    </location>
</feature>